<keyword evidence="1" id="KW-0472">Membrane</keyword>
<keyword evidence="3" id="KW-1185">Reference proteome</keyword>
<organism evidence="2 3">
    <name type="scientific">Cribrihabitans marinus</name>
    <dbReference type="NCBI Taxonomy" id="1227549"/>
    <lineage>
        <taxon>Bacteria</taxon>
        <taxon>Pseudomonadati</taxon>
        <taxon>Pseudomonadota</taxon>
        <taxon>Alphaproteobacteria</taxon>
        <taxon>Rhodobacterales</taxon>
        <taxon>Paracoccaceae</taxon>
        <taxon>Cribrihabitans</taxon>
    </lineage>
</organism>
<keyword evidence="1" id="KW-0812">Transmembrane</keyword>
<evidence type="ECO:0000313" key="2">
    <source>
        <dbReference type="EMBL" id="SEJ88233.1"/>
    </source>
</evidence>
<evidence type="ECO:0000313" key="3">
    <source>
        <dbReference type="Proteomes" id="UP000199379"/>
    </source>
</evidence>
<evidence type="ECO:0000256" key="1">
    <source>
        <dbReference type="SAM" id="Phobius"/>
    </source>
</evidence>
<name>A0A1H7CEJ8_9RHOB</name>
<dbReference type="RefSeq" id="WP_092368249.1">
    <property type="nucleotide sequence ID" value="NZ_BMGV01000008.1"/>
</dbReference>
<dbReference type="OrthoDB" id="7859692at2"/>
<dbReference type="AlphaFoldDB" id="A0A1H7CEJ8"/>
<reference evidence="2 3" key="1">
    <citation type="submission" date="2016-10" db="EMBL/GenBank/DDBJ databases">
        <authorList>
            <person name="de Groot N.N."/>
        </authorList>
    </citation>
    <scope>NUCLEOTIDE SEQUENCE [LARGE SCALE GENOMIC DNA]</scope>
    <source>
        <strain evidence="2 3">DSM 29340</strain>
    </source>
</reference>
<accession>A0A1H7CEJ8</accession>
<proteinExistence type="predicted"/>
<dbReference type="EMBL" id="FNYD01000008">
    <property type="protein sequence ID" value="SEJ88233.1"/>
    <property type="molecule type" value="Genomic_DNA"/>
</dbReference>
<feature type="transmembrane region" description="Helical" evidence="1">
    <location>
        <begin position="6"/>
        <end position="23"/>
    </location>
</feature>
<dbReference type="STRING" id="1227549.SAMN05444007_10886"/>
<protein>
    <submittedName>
        <fullName evidence="2">Uncharacterized protein</fullName>
    </submittedName>
</protein>
<gene>
    <name evidence="2" type="ORF">SAMN05444007_10886</name>
</gene>
<keyword evidence="1" id="KW-1133">Transmembrane helix</keyword>
<dbReference type="Proteomes" id="UP000199379">
    <property type="component" value="Unassembled WGS sequence"/>
</dbReference>
<sequence>MPLELLLGLVVGGIAAIAALLHWTGNSQRRVMMPEDARAEWHRHFPDDIIRAVTVSRDGHAALIETETGPGLLWAMGADTVGRHLLDYDLIEHPRGLHVVFHDYTAPRATLHLTEDERRGWRILTERP</sequence>